<organism evidence="1">
    <name type="scientific">Podoviridae sp. ctRkj24</name>
    <dbReference type="NCBI Taxonomy" id="2823559"/>
    <lineage>
        <taxon>Viruses</taxon>
        <taxon>Duplodnaviria</taxon>
        <taxon>Heunggongvirae</taxon>
        <taxon>Uroviricota</taxon>
        <taxon>Caudoviricetes</taxon>
    </lineage>
</organism>
<name>A0A8S5LAY7_9CAUD</name>
<protein>
    <submittedName>
        <fullName evidence="1">Uncharacterized protein</fullName>
    </submittedName>
</protein>
<accession>A0A8S5LAY7</accession>
<dbReference type="EMBL" id="BK014671">
    <property type="protein sequence ID" value="DAD67172.1"/>
    <property type="molecule type" value="Genomic_DNA"/>
</dbReference>
<evidence type="ECO:0000313" key="1">
    <source>
        <dbReference type="EMBL" id="DAD67172.1"/>
    </source>
</evidence>
<proteinExistence type="predicted"/>
<sequence>MYRRKILVPVVFEMATESSRAIVPLHLVCHHRTSLCTLTFFCAAQLRQISPHKGFRKRRRDGIAASCNLRRLGIVFPVCVTIDDVLFRKPLRPEQFARREHSHPDIDNPIWLAAHDHKTESVFRRDCMQRLSEGLSLSLPVILNQECCHKSIPIGRIRRHEWLVYCLPAHLFSRLFRVILYQEWRNVVVHDVWLRMLQHKFSKPSRNAPHRIFAERLLAGIDARARDCPVDDLCRCPPRMEDAARHKER</sequence>
<reference evidence="1" key="1">
    <citation type="journal article" date="2021" name="Proc. Natl. Acad. Sci. U.S.A.">
        <title>A Catalog of Tens of Thousands of Viruses from Human Metagenomes Reveals Hidden Associations with Chronic Diseases.</title>
        <authorList>
            <person name="Tisza M.J."/>
            <person name="Buck C.B."/>
        </authorList>
    </citation>
    <scope>NUCLEOTIDE SEQUENCE</scope>
    <source>
        <strain evidence="1">CtRkj24</strain>
    </source>
</reference>